<evidence type="ECO:0008006" key="3">
    <source>
        <dbReference type="Google" id="ProtNLM"/>
    </source>
</evidence>
<dbReference type="AlphaFoldDB" id="A0A7J8T1R9"/>
<protein>
    <recommendedName>
        <fullName evidence="3">RNase H type-1 domain-containing protein</fullName>
    </recommendedName>
</protein>
<organism evidence="1 2">
    <name type="scientific">Gossypium davidsonii</name>
    <name type="common">Davidson's cotton</name>
    <name type="synonym">Gossypium klotzschianum subsp. davidsonii</name>
    <dbReference type="NCBI Taxonomy" id="34287"/>
    <lineage>
        <taxon>Eukaryota</taxon>
        <taxon>Viridiplantae</taxon>
        <taxon>Streptophyta</taxon>
        <taxon>Embryophyta</taxon>
        <taxon>Tracheophyta</taxon>
        <taxon>Spermatophyta</taxon>
        <taxon>Magnoliopsida</taxon>
        <taxon>eudicotyledons</taxon>
        <taxon>Gunneridae</taxon>
        <taxon>Pentapetalae</taxon>
        <taxon>rosids</taxon>
        <taxon>malvids</taxon>
        <taxon>Malvales</taxon>
        <taxon>Malvaceae</taxon>
        <taxon>Malvoideae</taxon>
        <taxon>Gossypium</taxon>
    </lineage>
</organism>
<comment type="caution">
    <text evidence="1">The sequence shown here is derived from an EMBL/GenBank/DDBJ whole genome shotgun (WGS) entry which is preliminary data.</text>
</comment>
<accession>A0A7J8T1R9</accession>
<evidence type="ECO:0000313" key="1">
    <source>
        <dbReference type="EMBL" id="MBA0632337.1"/>
    </source>
</evidence>
<sequence>MGHRINDLFNSNDMLLKAEFKWVNRNCNKATNFMSKYAITNNCNLNFGMDYPTTIHDFVMVDAIN</sequence>
<reference evidence="1 2" key="1">
    <citation type="journal article" date="2019" name="Genome Biol. Evol.">
        <title>Insights into the evolution of the New World diploid cottons (Gossypium, subgenus Houzingenia) based on genome sequencing.</title>
        <authorList>
            <person name="Grover C.E."/>
            <person name="Arick M.A. 2nd"/>
            <person name="Thrash A."/>
            <person name="Conover J.L."/>
            <person name="Sanders W.S."/>
            <person name="Peterson D.G."/>
            <person name="Frelichowski J.E."/>
            <person name="Scheffler J.A."/>
            <person name="Scheffler B.E."/>
            <person name="Wendel J.F."/>
        </authorList>
    </citation>
    <scope>NUCLEOTIDE SEQUENCE [LARGE SCALE GENOMIC DNA]</scope>
    <source>
        <strain evidence="1">27</strain>
        <tissue evidence="1">Leaf</tissue>
    </source>
</reference>
<gene>
    <name evidence="1" type="ORF">Godav_001098</name>
</gene>
<dbReference type="Proteomes" id="UP000593561">
    <property type="component" value="Unassembled WGS sequence"/>
</dbReference>
<proteinExistence type="predicted"/>
<keyword evidence="2" id="KW-1185">Reference proteome</keyword>
<evidence type="ECO:0000313" key="2">
    <source>
        <dbReference type="Proteomes" id="UP000593561"/>
    </source>
</evidence>
<dbReference type="EMBL" id="JABFAC010000013">
    <property type="protein sequence ID" value="MBA0632337.1"/>
    <property type="molecule type" value="Genomic_DNA"/>
</dbReference>
<name>A0A7J8T1R9_GOSDV</name>